<accession>A0A1X0SBD9</accession>
<sequence>MTTLHIDEEESDIFLLNRKKRESESELEKLHKETIPDIPLSKALHLLANVHGQVFDKAISTIRQSSPLELSVKIGESPTVKALLSIESYLETNKFKHVYEPLKEKFLKRSHQHESSMRIIGYFLLYSTKHQSTAREFIYQELLTDNKRDQLAAVILLQFLYAKYIIKEDHADFVYTLVPLFVQVTEKHSASPTLLSCSAYELSLNCCWYIYDRLRRPKIKEDKAIVEVEPLNVDQQLEDILCQTKKLIDIIQRWHTMKDEAGTLAYQEIGELVASLKNNSVKSTTTLEFIATYLVPRLVLHEKPLSQKRQESILSYKEGTSSVSLSAAKILLLLIVQNGHYFKTPQELTALKDKFEKEYNRVVQAQFNDTNSIIFQLYIYLPDLCPPPYSCFNHSSNSQCSRCISRARSQQWQKATFYI</sequence>
<gene>
    <name evidence="2" type="ORF">BCV71DRAFT_49437</name>
</gene>
<evidence type="ECO:0000256" key="1">
    <source>
        <dbReference type="SAM" id="Coils"/>
    </source>
</evidence>
<dbReference type="Proteomes" id="UP000242381">
    <property type="component" value="Unassembled WGS sequence"/>
</dbReference>
<reference evidence="2 3" key="1">
    <citation type="journal article" date="2016" name="Proc. Natl. Acad. Sci. U.S.A.">
        <title>Lipid metabolic changes in an early divergent fungus govern the establishment of a mutualistic symbiosis with endobacteria.</title>
        <authorList>
            <person name="Lastovetsky O.A."/>
            <person name="Gaspar M.L."/>
            <person name="Mondo S.J."/>
            <person name="LaButti K.M."/>
            <person name="Sandor L."/>
            <person name="Grigoriev I.V."/>
            <person name="Henry S.A."/>
            <person name="Pawlowska T.E."/>
        </authorList>
    </citation>
    <scope>NUCLEOTIDE SEQUENCE [LARGE SCALE GENOMIC DNA]</scope>
    <source>
        <strain evidence="2 3">ATCC 11559</strain>
    </source>
</reference>
<name>A0A1X0SBD9_RHIZD</name>
<organism evidence="2 3">
    <name type="scientific">Rhizopus microsporus</name>
    <dbReference type="NCBI Taxonomy" id="58291"/>
    <lineage>
        <taxon>Eukaryota</taxon>
        <taxon>Fungi</taxon>
        <taxon>Fungi incertae sedis</taxon>
        <taxon>Mucoromycota</taxon>
        <taxon>Mucoromycotina</taxon>
        <taxon>Mucoromycetes</taxon>
        <taxon>Mucorales</taxon>
        <taxon>Mucorineae</taxon>
        <taxon>Rhizopodaceae</taxon>
        <taxon>Rhizopus</taxon>
    </lineage>
</organism>
<dbReference type="VEuPathDB" id="FungiDB:BCV72DRAFT_249622"/>
<evidence type="ECO:0000313" key="2">
    <source>
        <dbReference type="EMBL" id="ORE21458.1"/>
    </source>
</evidence>
<proteinExistence type="predicted"/>
<dbReference type="OMA" id="QHESSMR"/>
<keyword evidence="1" id="KW-0175">Coiled coil</keyword>
<dbReference type="AlphaFoldDB" id="A0A1X0SBD9"/>
<feature type="coiled-coil region" evidence="1">
    <location>
        <begin position="6"/>
        <end position="33"/>
    </location>
</feature>
<dbReference type="EMBL" id="KV921278">
    <property type="protein sequence ID" value="ORE21458.1"/>
    <property type="molecule type" value="Genomic_DNA"/>
</dbReference>
<protein>
    <submittedName>
        <fullName evidence="2">Uncharacterized protein</fullName>
    </submittedName>
</protein>
<evidence type="ECO:0000313" key="3">
    <source>
        <dbReference type="Proteomes" id="UP000242381"/>
    </source>
</evidence>